<feature type="domain" description="DNA utilization protein HofO C-terminal" evidence="1">
    <location>
        <begin position="85"/>
        <end position="155"/>
    </location>
</feature>
<evidence type="ECO:0000259" key="1">
    <source>
        <dbReference type="Pfam" id="PF25319"/>
    </source>
</evidence>
<evidence type="ECO:0000313" key="2">
    <source>
        <dbReference type="EMBL" id="PUX26864.1"/>
    </source>
</evidence>
<dbReference type="OrthoDB" id="6564173at2"/>
<accession>A0A2T7BAA8</accession>
<organism evidence="2">
    <name type="scientific">Cronobacter turicensis</name>
    <dbReference type="NCBI Taxonomy" id="413502"/>
    <lineage>
        <taxon>Bacteria</taxon>
        <taxon>Pseudomonadati</taxon>
        <taxon>Pseudomonadota</taxon>
        <taxon>Gammaproteobacteria</taxon>
        <taxon>Enterobacterales</taxon>
        <taxon>Enterobacteriaceae</taxon>
        <taxon>Cronobacter</taxon>
    </lineage>
</organism>
<sequence length="158" mass="17646">MRLLIDRWLSGPLLLRAACAVGWLAALTGATYAWLAPLRQDVHHLETQLEQRGAERQTLQRLKAAQPDRREAVAALEAQLTLKPFSPLALNPGPDGHLIRWQPQGDTGELELALAWQHVPAIFEGLAQSDMLPLGFTLRTEDEQNLRLTLQLGRAHEK</sequence>
<proteinExistence type="predicted"/>
<protein>
    <recommendedName>
        <fullName evidence="1">DNA utilization protein HofO C-terminal domain-containing protein</fullName>
    </recommendedName>
</protein>
<name>A0A2T7BAA8_9ENTR</name>
<comment type="caution">
    <text evidence="2">The sequence shown here is derived from an EMBL/GenBank/DDBJ whole genome shotgun (WGS) entry which is preliminary data.</text>
</comment>
<dbReference type="EMBL" id="MSAG01000001">
    <property type="protein sequence ID" value="PUX26864.1"/>
    <property type="molecule type" value="Genomic_DNA"/>
</dbReference>
<dbReference type="AlphaFoldDB" id="A0A2T7BAA8"/>
<dbReference type="InterPro" id="IPR057522">
    <property type="entry name" value="HofO_C"/>
</dbReference>
<gene>
    <name evidence="2" type="ORF">BS411_00250</name>
</gene>
<reference evidence="2" key="1">
    <citation type="submission" date="2016-12" db="EMBL/GenBank/DDBJ databases">
        <title>Analysis of the Molecular Diversity Among Cronobacter Species Isolated from Filth Flies Using a Pan Genomic DNA Microarray.</title>
        <authorList>
            <person name="Pava-Ripoll M."/>
            <person name="Tall B."/>
            <person name="Farber J."/>
            <person name="Fanning S."/>
            <person name="Lehner A."/>
            <person name="Stephan R."/>
            <person name="Pagotto F."/>
            <person name="Iverson C."/>
            <person name="Ziobro G."/>
            <person name="Miller A."/>
            <person name="Pearson R."/>
            <person name="Yan Q."/>
            <person name="Kim M."/>
            <person name="Jeong S."/>
            <person name="Park J."/>
            <person name="Jun S."/>
            <person name="Choi H."/>
            <person name="Chung T."/>
            <person name="Yoo Y."/>
            <person name="Park E."/>
            <person name="Hwang S."/>
            <person name="Lee B."/>
            <person name="Sathyamoorthy V."/>
            <person name="Carter L."/>
            <person name="Mammel M."/>
            <person name="Jackson S."/>
            <person name="Kothary M."/>
            <person name="Patel I."/>
            <person name="Grim C."/>
            <person name="Gopinath G."/>
            <person name="Gangiredla J."/>
            <person name="Chase H."/>
        </authorList>
    </citation>
    <scope>NUCLEOTIDE SEQUENCE [LARGE SCALE GENOMIC DNA]</scope>
    <source>
        <strain evidence="2">MOD1-Sh41s</strain>
    </source>
</reference>
<dbReference type="Pfam" id="PF25319">
    <property type="entry name" value="HofO"/>
    <property type="match status" value="1"/>
</dbReference>
<dbReference type="RefSeq" id="WP_075197098.1">
    <property type="nucleotide sequence ID" value="NZ_CP187984.1"/>
</dbReference>